<proteinExistence type="predicted"/>
<gene>
    <name evidence="1" type="ORF">ACFPN2_28255</name>
</gene>
<dbReference type="RefSeq" id="WP_380602959.1">
    <property type="nucleotide sequence ID" value="NZ_JBHSDU010000015.1"/>
</dbReference>
<accession>A0ABV8SZI6</accession>
<comment type="caution">
    <text evidence="1">The sequence shown here is derived from an EMBL/GenBank/DDBJ whole genome shotgun (WGS) entry which is preliminary data.</text>
</comment>
<evidence type="ECO:0000313" key="1">
    <source>
        <dbReference type="EMBL" id="MFC4313009.1"/>
    </source>
</evidence>
<reference evidence="2" key="1">
    <citation type="journal article" date="2019" name="Int. J. Syst. Evol. Microbiol.">
        <title>The Global Catalogue of Microorganisms (GCM) 10K type strain sequencing project: providing services to taxonomists for standard genome sequencing and annotation.</title>
        <authorList>
            <consortium name="The Broad Institute Genomics Platform"/>
            <consortium name="The Broad Institute Genome Sequencing Center for Infectious Disease"/>
            <person name="Wu L."/>
            <person name="Ma J."/>
        </authorList>
    </citation>
    <scope>NUCLEOTIDE SEQUENCE [LARGE SCALE GENOMIC DNA]</scope>
    <source>
        <strain evidence="2">CGMCC 1.10759</strain>
    </source>
</reference>
<evidence type="ECO:0000313" key="2">
    <source>
        <dbReference type="Proteomes" id="UP001595904"/>
    </source>
</evidence>
<protein>
    <submittedName>
        <fullName evidence="1">DUF3226 domain-containing protein</fullName>
    </submittedName>
</protein>
<sequence>MKAVFVFCEGNHDVAFVTRSLGQVAKTDWVGDPIGKLPSPLGPVHDPTNPKKPKIASIITRHYSDRTLDDLRLKAAAHARLPAFEAILKTTDTIYVLIRCQGAGAAQAAIELIDKMNAVLDPEFGTDVKELAAAFLFDADESLSGREATFATEYASLLQGVSAPTHGTWVKGSHRVGLYVFHDQNNQRGTLEDLLAPLVEAQWNTRWLDAHTYLNAHAQPADPVRKKRAEWLKAQINVTGQFLFPGDPMTEVINRRGLSASHFDGQESKQLVSFLQGAPW</sequence>
<dbReference type="EMBL" id="JBHSDU010000015">
    <property type="protein sequence ID" value="MFC4313009.1"/>
    <property type="molecule type" value="Genomic_DNA"/>
</dbReference>
<keyword evidence="2" id="KW-1185">Reference proteome</keyword>
<name>A0ABV8SZI6_9GAMM</name>
<dbReference type="Pfam" id="PF11536">
    <property type="entry name" value="DUF3226"/>
    <property type="match status" value="1"/>
</dbReference>
<dbReference type="InterPro" id="IPR024508">
    <property type="entry name" value="DUF3226"/>
</dbReference>
<organism evidence="1 2">
    <name type="scientific">Steroidobacter flavus</name>
    <dbReference type="NCBI Taxonomy" id="1842136"/>
    <lineage>
        <taxon>Bacteria</taxon>
        <taxon>Pseudomonadati</taxon>
        <taxon>Pseudomonadota</taxon>
        <taxon>Gammaproteobacteria</taxon>
        <taxon>Steroidobacterales</taxon>
        <taxon>Steroidobacteraceae</taxon>
        <taxon>Steroidobacter</taxon>
    </lineage>
</organism>
<dbReference type="Proteomes" id="UP001595904">
    <property type="component" value="Unassembled WGS sequence"/>
</dbReference>